<name>A5D3T7_PELTS</name>
<dbReference type="PANTHER" id="PTHR40446">
    <property type="entry name" value="N-ACETYLGLUCOSAMINE-1-PHOSPHODIESTER ALPHA-N-ACETYLGLUCOSAMINIDASE"/>
    <property type="match status" value="1"/>
</dbReference>
<dbReference type="Pfam" id="PF09992">
    <property type="entry name" value="NAGPA"/>
    <property type="match status" value="1"/>
</dbReference>
<dbReference type="PANTHER" id="PTHR40446:SF2">
    <property type="entry name" value="N-ACETYLGLUCOSAMINE-1-PHOSPHODIESTER ALPHA-N-ACETYLGLUCOSAMINIDASE"/>
    <property type="match status" value="1"/>
</dbReference>
<evidence type="ECO:0000313" key="4">
    <source>
        <dbReference type="Proteomes" id="UP000006556"/>
    </source>
</evidence>
<dbReference type="PROSITE" id="PS51272">
    <property type="entry name" value="SLH"/>
    <property type="match status" value="3"/>
</dbReference>
<dbReference type="Pfam" id="PF00395">
    <property type="entry name" value="SLH"/>
    <property type="match status" value="3"/>
</dbReference>
<sequence length="887" mass="93236">MLTKKILRIIKPDPLKLVLFFICLLLPSWALAYQVVSKTVSEETVTRGAVLQTVRMTTNEGPLNVYILKADLSDPYLKVDTIVGADGTLAKNQTVTAMAGRAGAVAAVNGDFFQMKESGRPIGLLYQGGRLIESPALRSDMYGFAVTKDKLPILEVFQFSGQVTAGNGKSFPLSGINKPGYLVMSDASSDVDSLLLYNSLWGPVSRGRLAGLTGVVEAVVKNGVVQQVLTDQPGVPIPPDGYVLRGHGQAARFILENLPAGSKVSYTYSVMPQGDKLFAAVGGQALLVEEGRLPAYFTQNIAGKHARTAAGVSKDGKTLYLVAVEKQSASDGTVVSRGMTQEELAEFLISIGVWRAVNLDGGGSTTLAARHLGDFNVSLINRPQGKSQRSVPNAIGIFSTAPPGKLKGLAISGPSVLIAGTKGEFTAKGYDQYYNPVRIEPEKVSWSAAPAAGKFEGSVFLPERGGTVTVQAALGSATGAAAVRVIGPEMLAGLVVSPSSISVEPGQSVELSVQVKTKEGETFALKSEDVRWAVDGTAGVIANGKFTAAAGPASGKIEVSFQGLSASVPVSVRLPSVELQAEPGKDSEAVLDGRVRVRFPAGSANYPVKIQLSNAGIPVDLPEGFVPVEAITVTPEEGQKAVLNAPWRLSWNYSTAAVNARPAVLLWDPVQNKWREQPAKVEGEGQARIISAAVWGFGKLVLVDDRRPPAVFKDTEGHWAASAISNLAGRGVINGFPDGTFGPAQTVTRAQFVAMLAAALQWATPESMPAFKDAVPAWAMPAVAAAVARGVISGYPDGTFAPDARITRSEMAVMICRALALEGAGGSLQYRDSAAIPDFARDAVARASAAGLLQGSEGYFRPWDGATRAEAAVVISRVLALWLERGS</sequence>
<organism evidence="3 4">
    <name type="scientific">Pelotomaculum thermopropionicum (strain DSM 13744 / JCM 10971 / SI)</name>
    <dbReference type="NCBI Taxonomy" id="370438"/>
    <lineage>
        <taxon>Bacteria</taxon>
        <taxon>Bacillati</taxon>
        <taxon>Bacillota</taxon>
        <taxon>Clostridia</taxon>
        <taxon>Eubacteriales</taxon>
        <taxon>Desulfotomaculaceae</taxon>
        <taxon>Pelotomaculum</taxon>
    </lineage>
</organism>
<reference evidence="4" key="1">
    <citation type="journal article" date="2008" name="Genome Res.">
        <title>The genome of Pelotomaculum thermopropionicum reveals niche-associated evolution in anaerobic microbiota.</title>
        <authorList>
            <person name="Kosaka T."/>
            <person name="Kato S."/>
            <person name="Shimoyama T."/>
            <person name="Ishii S."/>
            <person name="Abe T."/>
            <person name="Watanabe K."/>
        </authorList>
    </citation>
    <scope>NUCLEOTIDE SEQUENCE [LARGE SCALE GENOMIC DNA]</scope>
    <source>
        <strain evidence="4">DSM 13744 / JCM 10971 / SI</strain>
    </source>
</reference>
<dbReference type="eggNOG" id="COG4632">
    <property type="taxonomic scope" value="Bacteria"/>
</dbReference>
<evidence type="ECO:0000313" key="3">
    <source>
        <dbReference type="EMBL" id="BAF59110.1"/>
    </source>
</evidence>
<gene>
    <name evidence="3" type="ordered locus">PTH_0929</name>
</gene>
<keyword evidence="1" id="KW-0677">Repeat</keyword>
<dbReference type="EMBL" id="AP009389">
    <property type="protein sequence ID" value="BAF59110.1"/>
    <property type="molecule type" value="Genomic_DNA"/>
</dbReference>
<proteinExistence type="predicted"/>
<feature type="domain" description="SLH" evidence="2">
    <location>
        <begin position="707"/>
        <end position="765"/>
    </location>
</feature>
<accession>A5D3T7</accession>
<dbReference type="STRING" id="370438.PTH_0929"/>
<dbReference type="InterPro" id="IPR001119">
    <property type="entry name" value="SLH_dom"/>
</dbReference>
<feature type="domain" description="SLH" evidence="2">
    <location>
        <begin position="766"/>
        <end position="829"/>
    </location>
</feature>
<dbReference type="Gene3D" id="2.60.40.1080">
    <property type="match status" value="1"/>
</dbReference>
<dbReference type="AlphaFoldDB" id="A5D3T7"/>
<dbReference type="Proteomes" id="UP000006556">
    <property type="component" value="Chromosome"/>
</dbReference>
<dbReference type="HOGENOM" id="CLU_010728_0_0_9"/>
<evidence type="ECO:0000256" key="1">
    <source>
        <dbReference type="ARBA" id="ARBA00022737"/>
    </source>
</evidence>
<evidence type="ECO:0000259" key="2">
    <source>
        <dbReference type="PROSITE" id="PS51272"/>
    </source>
</evidence>
<protein>
    <submittedName>
        <fullName evidence="3">Hypothetical membrane protein</fullName>
    </submittedName>
</protein>
<feature type="domain" description="SLH" evidence="2">
    <location>
        <begin position="830"/>
        <end position="887"/>
    </location>
</feature>
<dbReference type="KEGG" id="pth:PTH_0929"/>
<dbReference type="InterPro" id="IPR018711">
    <property type="entry name" value="NAGPA"/>
</dbReference>
<keyword evidence="4" id="KW-1185">Reference proteome</keyword>